<keyword evidence="1" id="KW-0472">Membrane</keyword>
<name>A0A914RZE3_PAREQ</name>
<accession>A0A914RZE3</accession>
<reference evidence="3" key="1">
    <citation type="submission" date="2022-11" db="UniProtKB">
        <authorList>
            <consortium name="WormBaseParasite"/>
        </authorList>
    </citation>
    <scope>IDENTIFICATION</scope>
</reference>
<dbReference type="AlphaFoldDB" id="A0A914RZE3"/>
<feature type="transmembrane region" description="Helical" evidence="1">
    <location>
        <begin position="37"/>
        <end position="56"/>
    </location>
</feature>
<protein>
    <submittedName>
        <fullName evidence="3">Uncharacterized protein</fullName>
    </submittedName>
</protein>
<keyword evidence="2" id="KW-1185">Reference proteome</keyword>
<dbReference type="Proteomes" id="UP000887564">
    <property type="component" value="Unplaced"/>
</dbReference>
<organism evidence="2 3">
    <name type="scientific">Parascaris equorum</name>
    <name type="common">Equine roundworm</name>
    <dbReference type="NCBI Taxonomy" id="6256"/>
    <lineage>
        <taxon>Eukaryota</taxon>
        <taxon>Metazoa</taxon>
        <taxon>Ecdysozoa</taxon>
        <taxon>Nematoda</taxon>
        <taxon>Chromadorea</taxon>
        <taxon>Rhabditida</taxon>
        <taxon>Spirurina</taxon>
        <taxon>Ascaridomorpha</taxon>
        <taxon>Ascaridoidea</taxon>
        <taxon>Ascarididae</taxon>
        <taxon>Parascaris</taxon>
    </lineage>
</organism>
<evidence type="ECO:0000313" key="2">
    <source>
        <dbReference type="Proteomes" id="UP000887564"/>
    </source>
</evidence>
<keyword evidence="1" id="KW-0812">Transmembrane</keyword>
<proteinExistence type="predicted"/>
<evidence type="ECO:0000313" key="3">
    <source>
        <dbReference type="WBParaSite" id="PEQ_0001169801-mRNA-1"/>
    </source>
</evidence>
<keyword evidence="1" id="KW-1133">Transmembrane helix</keyword>
<evidence type="ECO:0000256" key="1">
    <source>
        <dbReference type="SAM" id="Phobius"/>
    </source>
</evidence>
<sequence length="65" mass="7216">MAKRGWHNLDADIRLMLGWSDDIPSLVRYLLGPTSPLFTVLLFTSVPALLAVNVEVNSHNSSTHQ</sequence>
<dbReference type="WBParaSite" id="PEQ_0001169801-mRNA-1">
    <property type="protein sequence ID" value="PEQ_0001169801-mRNA-1"/>
    <property type="gene ID" value="PEQ_0001169801"/>
</dbReference>